<dbReference type="InterPro" id="IPR005532">
    <property type="entry name" value="SUMF_dom"/>
</dbReference>
<feature type="domain" description="Sulfatase-modifying factor enzyme-like" evidence="2">
    <location>
        <begin position="265"/>
        <end position="420"/>
    </location>
</feature>
<dbReference type="EMBL" id="VLTN01000032">
    <property type="protein sequence ID" value="KAA0150748.1"/>
    <property type="molecule type" value="Genomic_DNA"/>
</dbReference>
<accession>A0A5A8DQ05</accession>
<dbReference type="InterPro" id="IPR042095">
    <property type="entry name" value="SUMF_sf"/>
</dbReference>
<evidence type="ECO:0000256" key="1">
    <source>
        <dbReference type="SAM" id="MobiDB-lite"/>
    </source>
</evidence>
<dbReference type="InterPro" id="IPR016187">
    <property type="entry name" value="CTDL_fold"/>
</dbReference>
<dbReference type="SUPFAM" id="SSF56436">
    <property type="entry name" value="C-type lectin-like"/>
    <property type="match status" value="1"/>
</dbReference>
<dbReference type="Gene3D" id="3.90.1580.10">
    <property type="entry name" value="paralog of FGE (formylglycine-generating enzyme)"/>
    <property type="match status" value="1"/>
</dbReference>
<evidence type="ECO:0000313" key="6">
    <source>
        <dbReference type="Proteomes" id="UP000323011"/>
    </source>
</evidence>
<evidence type="ECO:0000259" key="2">
    <source>
        <dbReference type="Pfam" id="PF03781"/>
    </source>
</evidence>
<dbReference type="Gene3D" id="3.40.50.150">
    <property type="entry name" value="Vaccinia Virus protein VP39"/>
    <property type="match status" value="1"/>
</dbReference>
<evidence type="ECO:0000313" key="4">
    <source>
        <dbReference type="EMBL" id="KAA0167209.1"/>
    </source>
</evidence>
<dbReference type="GO" id="GO:0120147">
    <property type="term" value="F:formylglycine-generating oxidase activity"/>
    <property type="evidence" value="ECO:0007669"/>
    <property type="project" value="TreeGrafter"/>
</dbReference>
<evidence type="ECO:0000313" key="3">
    <source>
        <dbReference type="EMBL" id="KAA0150748.1"/>
    </source>
</evidence>
<evidence type="ECO:0000313" key="7">
    <source>
        <dbReference type="Proteomes" id="UP000324907"/>
    </source>
</evidence>
<dbReference type="PANTHER" id="PTHR23150:SF26">
    <property type="entry name" value="GENERIC METHYLTRANSFERASE"/>
    <property type="match status" value="1"/>
</dbReference>
<dbReference type="InterPro" id="IPR029063">
    <property type="entry name" value="SAM-dependent_MTases_sf"/>
</dbReference>
<feature type="region of interest" description="Disordered" evidence="1">
    <location>
        <begin position="1"/>
        <end position="29"/>
    </location>
</feature>
<dbReference type="Proteomes" id="UP000323011">
    <property type="component" value="Unassembled WGS sequence"/>
</dbReference>
<protein>
    <recommendedName>
        <fullName evidence="2">Sulfatase-modifying factor enzyme-like domain-containing protein</fullName>
    </recommendedName>
</protein>
<feature type="compositionally biased region" description="Polar residues" evidence="1">
    <location>
        <begin position="18"/>
        <end position="28"/>
    </location>
</feature>
<dbReference type="PANTHER" id="PTHR23150">
    <property type="entry name" value="SULFATASE MODIFYING FACTOR 1, 2"/>
    <property type="match status" value="1"/>
</dbReference>
<reference evidence="6 7" key="1">
    <citation type="submission" date="2019-07" db="EMBL/GenBank/DDBJ databases">
        <title>Genomes of Cafeteria roenbergensis.</title>
        <authorList>
            <person name="Fischer M.G."/>
            <person name="Hackl T."/>
            <person name="Roman M."/>
        </authorList>
    </citation>
    <scope>NUCLEOTIDE SEQUENCE [LARGE SCALE GENOMIC DNA]</scope>
    <source>
        <strain evidence="3 6">BVI</strain>
        <strain evidence="4 8">Cflag</strain>
        <strain evidence="5 7">RCC970-E3</strain>
    </source>
</reference>
<evidence type="ECO:0000313" key="5">
    <source>
        <dbReference type="EMBL" id="KAA0168791.1"/>
    </source>
</evidence>
<comment type="caution">
    <text evidence="4">The sequence shown here is derived from an EMBL/GenBank/DDBJ whole genome shotgun (WGS) entry which is preliminary data.</text>
</comment>
<dbReference type="SUPFAM" id="SSF53335">
    <property type="entry name" value="S-adenosyl-L-methionine-dependent methyltransferases"/>
    <property type="match status" value="1"/>
</dbReference>
<evidence type="ECO:0000313" key="8">
    <source>
        <dbReference type="Proteomes" id="UP000325113"/>
    </source>
</evidence>
<dbReference type="EMBL" id="VLTM01000006">
    <property type="protein sequence ID" value="KAA0167209.1"/>
    <property type="molecule type" value="Genomic_DNA"/>
</dbReference>
<dbReference type="EMBL" id="VLTL01000026">
    <property type="protein sequence ID" value="KAA0168791.1"/>
    <property type="molecule type" value="Genomic_DNA"/>
</dbReference>
<feature type="domain" description="Sulfatase-modifying factor enzyme-like" evidence="2">
    <location>
        <begin position="508"/>
        <end position="601"/>
    </location>
</feature>
<dbReference type="InterPro" id="IPR051043">
    <property type="entry name" value="Sulfatase_Mod_Factor_Kinase"/>
</dbReference>
<dbReference type="Proteomes" id="UP000325113">
    <property type="component" value="Unassembled WGS sequence"/>
</dbReference>
<gene>
    <name evidence="5" type="ORF">FNF28_02338</name>
    <name evidence="3" type="ORF">FNF29_05084</name>
    <name evidence="4" type="ORF">FNF31_01095</name>
</gene>
<dbReference type="Proteomes" id="UP000324907">
    <property type="component" value="Unassembled WGS sequence"/>
</dbReference>
<keyword evidence="6" id="KW-1185">Reference proteome</keyword>
<organism evidence="4 8">
    <name type="scientific">Cafeteria roenbergensis</name>
    <name type="common">Marine flagellate</name>
    <dbReference type="NCBI Taxonomy" id="33653"/>
    <lineage>
        <taxon>Eukaryota</taxon>
        <taxon>Sar</taxon>
        <taxon>Stramenopiles</taxon>
        <taxon>Bigyra</taxon>
        <taxon>Opalozoa</taxon>
        <taxon>Bicosoecida</taxon>
        <taxon>Cafeteriaceae</taxon>
        <taxon>Cafeteria</taxon>
    </lineage>
</organism>
<dbReference type="AlphaFoldDB" id="A0A5A8DQ05"/>
<name>A0A5A8DQ05_CAFRO</name>
<sequence>MAATVDRTRVRVEDGSSMGRSYTASSNKRAGLGAERRGLTTKSFNIDDDKLVLDSLPAPNLNTSTKADILAYFLNSYDLNSSLFALLKNDSVFYMKPDVLRRPLIFYFAHTCSVYANKLALAGVIDDIDPYYQKMFETGVDEMSWDDMDDMQDDDYAWPTVAESEAFRQRVKAAVVEVINAMPDPKEVPITMDSPYWGLIMGFEHERIHLETSSVLIRQLPIDCVRKPATWRDCPFRASTPAEVPKNKLQDVDATRVVLGKPCDFPQYGWDNEYGKRVVDVPAFAGSRFKVTNAEFLPFVLAGGYRDRKWWVSPRGDDEGWRWASYRNATHPSFWVATAAMPDFIGGTPELPYQKDDGHARAGTGTEFMLRVELDIVPMPWDWPVEVNYHEARAFLNWKAANEGLAPGQLRMPTEAEFHAMRDDPCPFPEALTGKRFAGQRAGIPADPEAAERMVATADAVKAPPATVPDFGAPAPVDASIEHPAYQEDPAAFDVVMNPVCPGNTNMKFHSPSPVHLYPPSTAGFYDTHGNVWEYVEDHFAGLPDFSIHYLYDDFSTPCFDGWHTMMLGGSWVSTGDESSNFGRYAFRRHFFQQLGFRYVRTTAGTKEDFPGQATVKNLWEGMGDISQQVTDGYATAADKLAVVGDAPAVSALGAITLADASTFPRRLADAVATLYAKAKAPAAAAAADASVLHLNCGAGGVTMQLCRHFSNVVGTHHVEPVLRQARLLQHHGQLEYQRLTEGILTTTALVNVDRDIDRSRAVYVETCVSELEPALKANGGKPFDAVVLDGALTQVTQPLDALKSLRKAGVVAEGGVVVVLSDHSWNADVTPRNSWLGGFNMNGEEVTTRDSIVRHLGSRGLYEFVEAADVPVLRCQDARRFTLELIDAVALRKGAEAPPRAAAAAAAAESACA</sequence>
<dbReference type="InterPro" id="IPR027577">
    <property type="entry name" value="OvoA_Nterm"/>
</dbReference>
<dbReference type="NCBIfam" id="TIGR04344">
    <property type="entry name" value="ovoA_Nterm"/>
    <property type="match status" value="1"/>
</dbReference>
<dbReference type="Pfam" id="PF03781">
    <property type="entry name" value="FGE-sulfatase"/>
    <property type="match status" value="2"/>
</dbReference>
<feature type="compositionally biased region" description="Basic and acidic residues" evidence="1">
    <location>
        <begin position="1"/>
        <end position="14"/>
    </location>
</feature>
<dbReference type="OMA" id="WQWTETP"/>
<proteinExistence type="predicted"/>